<dbReference type="AlphaFoldDB" id="A0A7W6H8I7"/>
<sequence length="269" mass="29782">MTDTLRLTILGCGSSPGVPRINGDWGACDPSEPRNRRTRCAALVERISAAGRTVVAIDCGPDFREQMLTAEVHHLDAVLVTHPHADHIHGVDDIRGFYLDTHRLVDLFADRDTFERLFEAFGYCFRTPAGSAYPPILRHREIWPETAFTVEGAGGPIEIEPFRQIHGRIHSLGFRIGPFAYCSDVSDFPAEAQARIAGAELLVIGALQHKTHPSHLSLAQALGWIDRLSVGRALLTHMHTPLDYATLCRDLPAHIRPAHDGLQIEFPLN</sequence>
<dbReference type="PANTHER" id="PTHR42663">
    <property type="entry name" value="HYDROLASE C777.06C-RELATED-RELATED"/>
    <property type="match status" value="1"/>
</dbReference>
<dbReference type="InterPro" id="IPR001279">
    <property type="entry name" value="Metallo-B-lactamas"/>
</dbReference>
<accession>A0A7W6H8I7</accession>
<keyword evidence="3" id="KW-1185">Reference proteome</keyword>
<dbReference type="GO" id="GO:0103043">
    <property type="term" value="F:phosphoribosyl 1,2-cyclic phosphate phosphodiesterase activity"/>
    <property type="evidence" value="ECO:0007669"/>
    <property type="project" value="UniProtKB-EC"/>
</dbReference>
<dbReference type="Proteomes" id="UP000542776">
    <property type="component" value="Unassembled WGS sequence"/>
</dbReference>
<reference evidence="2 3" key="1">
    <citation type="submission" date="2020-08" db="EMBL/GenBank/DDBJ databases">
        <title>Genomic Encyclopedia of Type Strains, Phase IV (KMG-IV): sequencing the most valuable type-strain genomes for metagenomic binning, comparative biology and taxonomic classification.</title>
        <authorList>
            <person name="Goeker M."/>
        </authorList>
    </citation>
    <scope>NUCLEOTIDE SEQUENCE [LARGE SCALE GENOMIC DNA]</scope>
    <source>
        <strain evidence="2 3">DSM 102238</strain>
    </source>
</reference>
<proteinExistence type="predicted"/>
<dbReference type="SUPFAM" id="SSF56281">
    <property type="entry name" value="Metallo-hydrolase/oxidoreductase"/>
    <property type="match status" value="1"/>
</dbReference>
<keyword evidence="2" id="KW-0378">Hydrolase</keyword>
<gene>
    <name evidence="2" type="ORF">GGR04_004462</name>
</gene>
<dbReference type="PANTHER" id="PTHR42663:SF6">
    <property type="entry name" value="HYDROLASE C777.06C-RELATED"/>
    <property type="match status" value="1"/>
</dbReference>
<evidence type="ECO:0000259" key="1">
    <source>
        <dbReference type="Pfam" id="PF12706"/>
    </source>
</evidence>
<dbReference type="InterPro" id="IPR036866">
    <property type="entry name" value="RibonucZ/Hydroxyglut_hydro"/>
</dbReference>
<feature type="domain" description="Metallo-beta-lactamase" evidence="1">
    <location>
        <begin position="55"/>
        <end position="238"/>
    </location>
</feature>
<dbReference type="RefSeq" id="WP_183202497.1">
    <property type="nucleotide sequence ID" value="NZ_JACIEK010000023.1"/>
</dbReference>
<evidence type="ECO:0000313" key="2">
    <source>
        <dbReference type="EMBL" id="MBB4000584.1"/>
    </source>
</evidence>
<evidence type="ECO:0000313" key="3">
    <source>
        <dbReference type="Proteomes" id="UP000542776"/>
    </source>
</evidence>
<dbReference type="EMBL" id="JACIEK010000023">
    <property type="protein sequence ID" value="MBB4000584.1"/>
    <property type="molecule type" value="Genomic_DNA"/>
</dbReference>
<dbReference type="Pfam" id="PF12706">
    <property type="entry name" value="Lactamase_B_2"/>
    <property type="match status" value="1"/>
</dbReference>
<dbReference type="EC" id="3.1.4.55" evidence="2"/>
<dbReference type="Gene3D" id="3.60.15.10">
    <property type="entry name" value="Ribonuclease Z/Hydroxyacylglutathione hydrolase-like"/>
    <property type="match status" value="1"/>
</dbReference>
<name>A0A7W6H8I7_9HYPH</name>
<protein>
    <submittedName>
        <fullName evidence="2">Phosphoribosyl 1,2-cyclic phosphate phosphodiesterase</fullName>
        <ecNumber evidence="2">3.1.4.55</ecNumber>
    </submittedName>
</protein>
<comment type="caution">
    <text evidence="2">The sequence shown here is derived from an EMBL/GenBank/DDBJ whole genome shotgun (WGS) entry which is preliminary data.</text>
</comment>
<organism evidence="2 3">
    <name type="scientific">Aureimonas pseudogalii</name>
    <dbReference type="NCBI Taxonomy" id="1744844"/>
    <lineage>
        <taxon>Bacteria</taxon>
        <taxon>Pseudomonadati</taxon>
        <taxon>Pseudomonadota</taxon>
        <taxon>Alphaproteobacteria</taxon>
        <taxon>Hyphomicrobiales</taxon>
        <taxon>Aurantimonadaceae</taxon>
        <taxon>Aureimonas</taxon>
    </lineage>
</organism>
<dbReference type="CDD" id="cd16279">
    <property type="entry name" value="metallo-hydrolase-like_MBL-fold"/>
    <property type="match status" value="1"/>
</dbReference>